<proteinExistence type="predicted"/>
<dbReference type="Gene3D" id="3.10.450.50">
    <property type="match status" value="1"/>
</dbReference>
<evidence type="ECO:0000256" key="1">
    <source>
        <dbReference type="SAM" id="MobiDB-lite"/>
    </source>
</evidence>
<feature type="compositionally biased region" description="Polar residues" evidence="1">
    <location>
        <begin position="678"/>
        <end position="691"/>
    </location>
</feature>
<name>E3HKA1_ACHXA</name>
<protein>
    <submittedName>
        <fullName evidence="3">SEC-C motif family protein</fullName>
    </submittedName>
</protein>
<reference evidence="3 4" key="1">
    <citation type="journal article" date="2011" name="J. Bacteriol.">
        <title>Complete genome sequence of the haloaromatic acid-degrading bacterium Achromobacter xylosoxidans A8.</title>
        <authorList>
            <person name="Strnad H."/>
            <person name="Ridl J."/>
            <person name="Paces J."/>
            <person name="Kolar M."/>
            <person name="Vlcek C."/>
            <person name="Paces V."/>
        </authorList>
    </citation>
    <scope>NUCLEOTIDE SEQUENCE [LARGE SCALE GENOMIC DNA]</scope>
    <source>
        <strain evidence="3 4">A8</strain>
    </source>
</reference>
<dbReference type="SUPFAM" id="SSF103642">
    <property type="entry name" value="Sec-C motif"/>
    <property type="match status" value="1"/>
</dbReference>
<dbReference type="InterPro" id="IPR011528">
    <property type="entry name" value="NERD"/>
</dbReference>
<dbReference type="OrthoDB" id="570299at2"/>
<feature type="region of interest" description="Disordered" evidence="1">
    <location>
        <begin position="673"/>
        <end position="692"/>
    </location>
</feature>
<dbReference type="eggNOG" id="COG3012">
    <property type="taxonomic scope" value="Bacteria"/>
</dbReference>
<dbReference type="RefSeq" id="WP_013395362.1">
    <property type="nucleotide sequence ID" value="NC_014640.1"/>
</dbReference>
<dbReference type="AlphaFoldDB" id="E3HKA1"/>
<dbReference type="Pfam" id="PF08378">
    <property type="entry name" value="NERD"/>
    <property type="match status" value="1"/>
</dbReference>
<feature type="domain" description="NERD" evidence="2">
    <location>
        <begin position="301"/>
        <end position="392"/>
    </location>
</feature>
<organism evidence="3 4">
    <name type="scientific">Achromobacter xylosoxidans (strain A8)</name>
    <dbReference type="NCBI Taxonomy" id="762376"/>
    <lineage>
        <taxon>Bacteria</taxon>
        <taxon>Pseudomonadati</taxon>
        <taxon>Pseudomonadota</taxon>
        <taxon>Betaproteobacteria</taxon>
        <taxon>Burkholderiales</taxon>
        <taxon>Alcaligenaceae</taxon>
        <taxon>Achromobacter</taxon>
    </lineage>
</organism>
<dbReference type="HOGENOM" id="CLU_023088_0_0_4"/>
<dbReference type="Proteomes" id="UP000006876">
    <property type="component" value="Chromosome"/>
</dbReference>
<dbReference type="Pfam" id="PF02810">
    <property type="entry name" value="SEC-C"/>
    <property type="match status" value="1"/>
</dbReference>
<dbReference type="InterPro" id="IPR004027">
    <property type="entry name" value="SEC_C_motif"/>
</dbReference>
<dbReference type="KEGG" id="axy:AXYL_04743"/>
<accession>E3HKA1</accession>
<dbReference type="PATRIC" id="fig|762376.5.peg.4750"/>
<evidence type="ECO:0000313" key="3">
    <source>
        <dbReference type="EMBL" id="ADP18056.1"/>
    </source>
</evidence>
<evidence type="ECO:0000259" key="2">
    <source>
        <dbReference type="Pfam" id="PF08378"/>
    </source>
</evidence>
<gene>
    <name evidence="3" type="ordered locus">AXYL_04743</name>
</gene>
<dbReference type="EMBL" id="CP002287">
    <property type="protein sequence ID" value="ADP18056.1"/>
    <property type="molecule type" value="Genomic_DNA"/>
</dbReference>
<evidence type="ECO:0000313" key="4">
    <source>
        <dbReference type="Proteomes" id="UP000006876"/>
    </source>
</evidence>
<sequence length="722" mass="81027">MKAKKSRPESEIFADLRSLCVKPGYIHTLAFLCFRDNIIQYAGEMKEADMRRMFEPSRLIRTEINTLFGLMVKAEVDWSLPSPLVQQEYLNASESLLEELHHALSGVWLQGLTAAAVGNQLVNPFEQAEALREPIFYGGESAYNFQYLELAAKRYAADAEWLQEHRGYSIAEAATVTRAVERVHAAKFVSLRERMRKLPPDQWTMLPFFSVSVAEVSAEARVQPEKVERILGSFALPTGERNAGFNALNDFNVVTATPLLLTPNDEFVSLQIYSLAEALYDAPFYWMAQDKAYLPTLARNRGAFTEDFVAERLRLVFGVESVFPNVNLYRGKDKIGEIDVLVVWGNRAVVVQSKAKRLTLDARKGNDQVIRADFKKSVQDAYDQAVLCAKHLDDGDHRLQALDGREVPLPSIFKEIYLACVVSDHYPALSFQARQFLKTVAVPRVQAPLVCDVFTVDAMSEMLRSPLHFLSYLNRRVNYGEKLLASHELTILAYHLKYNLWLDPEVGMMHLHDDFSAGLDIAMGVRRAGLEGAATPDGILTRFDATTCGRIVKDLEARPEAAIIDLGFLLLSLSENTVKTISRAIDRICALARTDHRHHDLTLAFGTAEGGLTIHCNEDPTPVALYRLQSYCERRKYKEAAPRWFGLCMDPKSTKVRFGMSLSHPWVKSDEMDEATKDMQSPQPAQSTLESLVSGKAVRKKVGRNDPCPCGSGVKHKKCCLA</sequence>